<dbReference type="GO" id="GO:0019509">
    <property type="term" value="P:L-methionine salvage from methylthioadenosine"/>
    <property type="evidence" value="ECO:0007669"/>
    <property type="project" value="UniProtKB-UniRule"/>
</dbReference>
<gene>
    <name evidence="5 6" type="primary">mtnA</name>
    <name evidence="6" type="ORF">LZG35_11510</name>
</gene>
<dbReference type="InterPro" id="IPR005251">
    <property type="entry name" value="IF-M1Pi"/>
</dbReference>
<dbReference type="PANTHER" id="PTHR43475">
    <property type="entry name" value="METHYLTHIORIBOSE-1-PHOSPHATE ISOMERASE"/>
    <property type="match status" value="1"/>
</dbReference>
<sequence>MALASLAIRWHDTALDLLDQRALPADTIWLRITNAREAAHAIREMVVRGAPAIGITAGYGLALEAQRLGDQASLAALAPAFEVLAESRPTAVNLFWALDRMREAAGDLSGAALARHLSEQAERLHRDDLAANRRLGEAGLSLLPPEARVYTHCNTGALATGGHGTALGIIRSAWEAGQLRSVYAGETRPWLQGARLTSWELMQDGIPVTLVADSCAAMLMAQGEVDVVIVGADRIAANGDTANKIGTYSLAVLARHHGIPFIVAAPDSTLDAAMQDGSGIVIEQRPAEEVRQVAGRPCAPADCPVYNPAFDVTPAALISAIVTENGVIPSPDPTAMAAYFARSAS</sequence>
<keyword evidence="7" id="KW-1185">Reference proteome</keyword>
<dbReference type="EMBL" id="JAJVKT010000012">
    <property type="protein sequence ID" value="MCE7509265.1"/>
    <property type="molecule type" value="Genomic_DNA"/>
</dbReference>
<comment type="function">
    <text evidence="4">Catalyzes the interconversion of methylthioribose-1-phosphate (MTR-1-P) into methylthioribulose-1-phosphate (MTRu-1-P). Also catalyzes the interconversion of 5-deoxyribose 1-phosphate and 5-deoxyribulose 1-phosphate. Part of a bifunctional DHAP-shunt salvage pathway for SAM by-products.</text>
</comment>
<comment type="catalytic activity">
    <reaction evidence="3">
        <text>5-(methylsulfanyl)-alpha-D-ribose 1-phosphate = 5-(methylsulfanyl)-D-ribulose 1-phosphate</text>
        <dbReference type="Rhea" id="RHEA:19989"/>
        <dbReference type="ChEBI" id="CHEBI:58533"/>
        <dbReference type="ChEBI" id="CHEBI:58548"/>
        <dbReference type="EC" id="5.3.1.23"/>
    </reaction>
    <physiologicalReaction direction="left-to-right" evidence="3">
        <dbReference type="Rhea" id="RHEA:19990"/>
    </physiologicalReaction>
</comment>
<comment type="caution">
    <text evidence="6">The sequence shown here is derived from an EMBL/GenBank/DDBJ whole genome shotgun (WGS) entry which is preliminary data.</text>
</comment>
<evidence type="ECO:0000313" key="7">
    <source>
        <dbReference type="Proteomes" id="UP001107961"/>
    </source>
</evidence>
<dbReference type="InterPro" id="IPR042529">
    <property type="entry name" value="IF_2B-like_C"/>
</dbReference>
<dbReference type="NCBIfam" id="TIGR00512">
    <property type="entry name" value="salvage_mtnA"/>
    <property type="match status" value="1"/>
</dbReference>
<dbReference type="NCBIfam" id="TIGR00524">
    <property type="entry name" value="eIF-2B_rel"/>
    <property type="match status" value="1"/>
</dbReference>
<dbReference type="Gene3D" id="3.40.50.10470">
    <property type="entry name" value="Translation initiation factor eif-2b, domain 2"/>
    <property type="match status" value="1"/>
</dbReference>
<dbReference type="Pfam" id="PF01008">
    <property type="entry name" value="IF-2B"/>
    <property type="match status" value="1"/>
</dbReference>
<comment type="similarity">
    <text evidence="5">Belongs to the EIF-2B alpha/beta/delta subunits family. MtnA subfamily.</text>
</comment>
<dbReference type="GO" id="GO:0046523">
    <property type="term" value="F:S-methyl-5-thioribose-1-phosphate isomerase activity"/>
    <property type="evidence" value="ECO:0007669"/>
    <property type="project" value="UniProtKB-UniRule"/>
</dbReference>
<evidence type="ECO:0000256" key="3">
    <source>
        <dbReference type="ARBA" id="ARBA00051169"/>
    </source>
</evidence>
<dbReference type="InterPro" id="IPR000649">
    <property type="entry name" value="IF-2B-related"/>
</dbReference>
<comment type="catalytic activity">
    <reaction evidence="2">
        <text>5-deoxy-alpha-D-ribose 1-phosphate = 5-deoxy-D-ribulose 1-phosphate</text>
        <dbReference type="Rhea" id="RHEA:61296"/>
        <dbReference type="ChEBI" id="CHEBI:58749"/>
        <dbReference type="ChEBI" id="CHEBI:144504"/>
    </reaction>
    <physiologicalReaction direction="left-to-right" evidence="2">
        <dbReference type="Rhea" id="RHEA:61297"/>
    </physiologicalReaction>
</comment>
<evidence type="ECO:0000313" key="6">
    <source>
        <dbReference type="EMBL" id="MCE7509265.1"/>
    </source>
</evidence>
<keyword evidence="5" id="KW-0028">Amino-acid biosynthesis</keyword>
<feature type="binding site" evidence="5">
    <location>
        <begin position="243"/>
        <end position="244"/>
    </location>
    <ligand>
        <name>substrate</name>
    </ligand>
</feature>
<organism evidence="6 7">
    <name type="scientific">Alloalcanivorax xenomutans</name>
    <dbReference type="NCBI Taxonomy" id="1094342"/>
    <lineage>
        <taxon>Bacteria</taxon>
        <taxon>Pseudomonadati</taxon>
        <taxon>Pseudomonadota</taxon>
        <taxon>Gammaproteobacteria</taxon>
        <taxon>Oceanospirillales</taxon>
        <taxon>Alcanivoracaceae</taxon>
        <taxon>Alloalcanivorax</taxon>
    </lineage>
</organism>
<comment type="pathway">
    <text evidence="5">Amino-acid biosynthesis; L-methionine biosynthesis via salvage pathway; L-methionine from S-methyl-5-thio-alpha-D-ribose 1-phosphate: step 1/6.</text>
</comment>
<dbReference type="EC" id="5.3.1.23" evidence="5"/>
<feature type="binding site" evidence="5">
    <location>
        <begin position="48"/>
        <end position="50"/>
    </location>
    <ligand>
        <name>substrate</name>
    </ligand>
</feature>
<feature type="active site" description="Proton donor" evidence="5">
    <location>
        <position position="233"/>
    </location>
</feature>
<dbReference type="Proteomes" id="UP001107961">
    <property type="component" value="Unassembled WGS sequence"/>
</dbReference>
<dbReference type="AlphaFoldDB" id="A0A9Q3ZDA4"/>
<proteinExistence type="inferred from homology"/>
<accession>A0A9Q3ZDA4</accession>
<dbReference type="FunFam" id="3.40.50.10470:FF:000006">
    <property type="entry name" value="Methylthioribose-1-phosphate isomerase"/>
    <property type="match status" value="1"/>
</dbReference>
<dbReference type="PANTHER" id="PTHR43475:SF1">
    <property type="entry name" value="METHYLTHIORIBOSE-1-PHOSPHATE ISOMERASE"/>
    <property type="match status" value="1"/>
</dbReference>
<feature type="site" description="Transition state stabilizer" evidence="5">
    <location>
        <position position="153"/>
    </location>
</feature>
<dbReference type="FunFam" id="1.20.120.420:FF:000003">
    <property type="entry name" value="Methylthioribose-1-phosphate isomerase"/>
    <property type="match status" value="1"/>
</dbReference>
<dbReference type="RefSeq" id="WP_055100042.1">
    <property type="nucleotide sequence ID" value="NZ_CP012331.1"/>
</dbReference>
<dbReference type="InterPro" id="IPR027363">
    <property type="entry name" value="M1Pi_N"/>
</dbReference>
<evidence type="ECO:0000256" key="1">
    <source>
        <dbReference type="ARBA" id="ARBA00023235"/>
    </source>
</evidence>
<feature type="binding site" evidence="5">
    <location>
        <position position="192"/>
    </location>
    <ligand>
        <name>substrate</name>
    </ligand>
</feature>
<dbReference type="NCBIfam" id="NF004326">
    <property type="entry name" value="PRK05720.1"/>
    <property type="match status" value="1"/>
</dbReference>
<dbReference type="InterPro" id="IPR011559">
    <property type="entry name" value="Initiation_fac_2B_a/b/d"/>
</dbReference>
<reference evidence="6" key="1">
    <citation type="submission" date="2022-01" db="EMBL/GenBank/DDBJ databases">
        <authorList>
            <person name="Karlyshev A.V."/>
            <person name="Jaspars M."/>
        </authorList>
    </citation>
    <scope>NUCLEOTIDE SEQUENCE</scope>
    <source>
        <strain evidence="6">AGSA3-2</strain>
    </source>
</reference>
<protein>
    <recommendedName>
        <fullName evidence="5">Methylthioribose-1-phosphate isomerase</fullName>
        <shortName evidence="5">M1Pi</shortName>
        <shortName evidence="5">MTR-1-P isomerase</shortName>
        <ecNumber evidence="5">5.3.1.23</ecNumber>
    </recommendedName>
    <alternativeName>
        <fullName evidence="5">S-methyl-5-thioribose-1-phosphate isomerase</fullName>
    </alternativeName>
</protein>
<evidence type="ECO:0000256" key="4">
    <source>
        <dbReference type="ARBA" id="ARBA00058145"/>
    </source>
</evidence>
<keyword evidence="5" id="KW-0486">Methionine biosynthesis</keyword>
<keyword evidence="1 5" id="KW-0413">Isomerase</keyword>
<dbReference type="Gene3D" id="1.20.120.420">
    <property type="entry name" value="translation initiation factor eif-2b, domain 1"/>
    <property type="match status" value="1"/>
</dbReference>
<feature type="binding site" evidence="5">
    <location>
        <position position="88"/>
    </location>
    <ligand>
        <name>substrate</name>
    </ligand>
</feature>
<dbReference type="HAMAP" id="MF_01678">
    <property type="entry name" value="Salvage_MtnA"/>
    <property type="match status" value="1"/>
</dbReference>
<dbReference type="KEGG" id="axe:P40_10740"/>
<name>A0A9Q3ZDA4_9GAMM</name>
<evidence type="ECO:0000256" key="5">
    <source>
        <dbReference type="HAMAP-Rule" id="MF_01678"/>
    </source>
</evidence>
<evidence type="ECO:0000256" key="2">
    <source>
        <dbReference type="ARBA" id="ARBA00050906"/>
    </source>
</evidence>
<dbReference type="SUPFAM" id="SSF100950">
    <property type="entry name" value="NagB/RpiA/CoA transferase-like"/>
    <property type="match status" value="1"/>
</dbReference>
<dbReference type="InterPro" id="IPR037171">
    <property type="entry name" value="NagB/RpiA_transferase-like"/>
</dbReference>